<dbReference type="PANTHER" id="PTHR21308:SF8">
    <property type="entry name" value="PHYTANOYL-COA DIOXYGENASE FAMILY PROTEIN (AFU_ORTHOLOGUE AFUA_2G09620)"/>
    <property type="match status" value="1"/>
</dbReference>
<keyword evidence="1" id="KW-0472">Membrane</keyword>
<evidence type="ECO:0000313" key="3">
    <source>
        <dbReference type="Proteomes" id="UP000799436"/>
    </source>
</evidence>
<accession>A0A6G1LKW5</accession>
<sequence length="439" mass="48385">MTRSSPEPISAAVAAAATAASLSALLGILYYLDIPSLLTQRLKSRQIESRLFSADETAKPSLAAFKLLTQQPTLKQTYPLAHSIQNRIPIYDCTTLPLSDEPSTTRLQNEWHHILLHGPGVFLLKSFFPASSLPTIDATNTAFTSIVTHEKSRSKSPKGDHFSPPGTNDRIWNAFSKHALTDPTSFIAYYSNPLFRLVSESWLGPAYRITAQVNIVNPGGEAQTCHRDYHLGFQTPEAVARWPKAMHIASQLLTLQGAVAHTDMPVESGPTRVLPFSQLFEEGYLASHDKDFTTYFLAHATTLPLTKGDALFFSPALFHAAGANTTTPPSTPRSANLLQISSAFGKPMERIDTVRIVETIWGGLREKFAREGWSREVEDLVWAVGEGYPFPTDLDWRAPEPGGRAPESEHGVLRRGLVGGWGVEEVVGVLRGMRRRRFA</sequence>
<dbReference type="Gene3D" id="2.60.120.620">
    <property type="entry name" value="q2cbj1_9rhob like domain"/>
    <property type="match status" value="1"/>
</dbReference>
<dbReference type="OrthoDB" id="187894at2759"/>
<gene>
    <name evidence="2" type="ORF">EJ03DRAFT_362762</name>
</gene>
<keyword evidence="3" id="KW-1185">Reference proteome</keyword>
<feature type="transmembrane region" description="Helical" evidence="1">
    <location>
        <begin position="12"/>
        <end position="32"/>
    </location>
</feature>
<dbReference type="PANTHER" id="PTHR21308">
    <property type="entry name" value="PHYTANOYL-COA ALPHA-HYDROXYLASE"/>
    <property type="match status" value="1"/>
</dbReference>
<dbReference type="SUPFAM" id="SSF51197">
    <property type="entry name" value="Clavaminate synthase-like"/>
    <property type="match status" value="1"/>
</dbReference>
<keyword evidence="1" id="KW-0812">Transmembrane</keyword>
<name>A0A6G1LKW5_9PEZI</name>
<proteinExistence type="predicted"/>
<dbReference type="GO" id="GO:0001561">
    <property type="term" value="P:fatty acid alpha-oxidation"/>
    <property type="evidence" value="ECO:0007669"/>
    <property type="project" value="InterPro"/>
</dbReference>
<protein>
    <recommendedName>
        <fullName evidence="4">Phytanoyl-CoA dioxygenase family protein</fullName>
    </recommendedName>
</protein>
<organism evidence="2 3">
    <name type="scientific">Teratosphaeria nubilosa</name>
    <dbReference type="NCBI Taxonomy" id="161662"/>
    <lineage>
        <taxon>Eukaryota</taxon>
        <taxon>Fungi</taxon>
        <taxon>Dikarya</taxon>
        <taxon>Ascomycota</taxon>
        <taxon>Pezizomycotina</taxon>
        <taxon>Dothideomycetes</taxon>
        <taxon>Dothideomycetidae</taxon>
        <taxon>Mycosphaerellales</taxon>
        <taxon>Teratosphaeriaceae</taxon>
        <taxon>Teratosphaeria</taxon>
    </lineage>
</organism>
<dbReference type="EMBL" id="ML995810">
    <property type="protein sequence ID" value="KAF2773547.1"/>
    <property type="molecule type" value="Genomic_DNA"/>
</dbReference>
<evidence type="ECO:0008006" key="4">
    <source>
        <dbReference type="Google" id="ProtNLM"/>
    </source>
</evidence>
<dbReference type="InterPro" id="IPR008775">
    <property type="entry name" value="Phytyl_CoA_dOase-like"/>
</dbReference>
<dbReference type="AlphaFoldDB" id="A0A6G1LKW5"/>
<evidence type="ECO:0000313" key="2">
    <source>
        <dbReference type="EMBL" id="KAF2773547.1"/>
    </source>
</evidence>
<evidence type="ECO:0000256" key="1">
    <source>
        <dbReference type="SAM" id="Phobius"/>
    </source>
</evidence>
<keyword evidence="1" id="KW-1133">Transmembrane helix</keyword>
<dbReference type="GO" id="GO:0048244">
    <property type="term" value="F:phytanoyl-CoA dioxygenase activity"/>
    <property type="evidence" value="ECO:0007669"/>
    <property type="project" value="InterPro"/>
</dbReference>
<dbReference type="Proteomes" id="UP000799436">
    <property type="component" value="Unassembled WGS sequence"/>
</dbReference>
<dbReference type="InterPro" id="IPR047128">
    <property type="entry name" value="PhyH"/>
</dbReference>
<dbReference type="Pfam" id="PF05721">
    <property type="entry name" value="PhyH"/>
    <property type="match status" value="1"/>
</dbReference>
<reference evidence="2" key="1">
    <citation type="journal article" date="2020" name="Stud. Mycol.">
        <title>101 Dothideomycetes genomes: a test case for predicting lifestyles and emergence of pathogens.</title>
        <authorList>
            <person name="Haridas S."/>
            <person name="Albert R."/>
            <person name="Binder M."/>
            <person name="Bloem J."/>
            <person name="Labutti K."/>
            <person name="Salamov A."/>
            <person name="Andreopoulos B."/>
            <person name="Baker S."/>
            <person name="Barry K."/>
            <person name="Bills G."/>
            <person name="Bluhm B."/>
            <person name="Cannon C."/>
            <person name="Castanera R."/>
            <person name="Culley D."/>
            <person name="Daum C."/>
            <person name="Ezra D."/>
            <person name="Gonzalez J."/>
            <person name="Henrissat B."/>
            <person name="Kuo A."/>
            <person name="Liang C."/>
            <person name="Lipzen A."/>
            <person name="Lutzoni F."/>
            <person name="Magnuson J."/>
            <person name="Mondo S."/>
            <person name="Nolan M."/>
            <person name="Ohm R."/>
            <person name="Pangilinan J."/>
            <person name="Park H.-J."/>
            <person name="Ramirez L."/>
            <person name="Alfaro M."/>
            <person name="Sun H."/>
            <person name="Tritt A."/>
            <person name="Yoshinaga Y."/>
            <person name="Zwiers L.-H."/>
            <person name="Turgeon B."/>
            <person name="Goodwin S."/>
            <person name="Spatafora J."/>
            <person name="Crous P."/>
            <person name="Grigoriev I."/>
        </authorList>
    </citation>
    <scope>NUCLEOTIDE SEQUENCE</scope>
    <source>
        <strain evidence="2">CBS 116005</strain>
    </source>
</reference>